<keyword evidence="2" id="KW-0472">Membrane</keyword>
<keyword evidence="1" id="KW-0175">Coiled coil</keyword>
<evidence type="ECO:0000256" key="2">
    <source>
        <dbReference type="SAM" id="Phobius"/>
    </source>
</evidence>
<organism evidence="3 4">
    <name type="scientific">Brevibacterium paucivorans</name>
    <dbReference type="NCBI Taxonomy" id="170994"/>
    <lineage>
        <taxon>Bacteria</taxon>
        <taxon>Bacillati</taxon>
        <taxon>Actinomycetota</taxon>
        <taxon>Actinomycetes</taxon>
        <taxon>Micrococcales</taxon>
        <taxon>Brevibacteriaceae</taxon>
        <taxon>Brevibacterium</taxon>
    </lineage>
</organism>
<sequence length="316" mass="33282">MSFRGDTSPDGRTTVIDFRYHLVSIISVFLALAVGIVLGAGPLKQPIGESLQSQVDSLRSDRDELRTKLDTANGSIDKLNTYITESAPALLTDTLKGTKVTLVSTPNSPSQAIKDVQGRLEDAGATVSDGGQLTPESLKPEESEKAIEALKEIDPKLPADPREAFEKAIAHAYAGEHEGAYSADQATKVIDELRSAKRLNGGSYARADVVVFLLGDSTEEDAQPVDDYTGLLTELGAKAPTVASGTVDSGSQGAVKQLRDRKVPATTVDGVDLSAGTVITALAVADLQSTKKHQSYGFADSAKALVPNPLPEPRKG</sequence>
<protein>
    <recommendedName>
        <fullName evidence="5">Copper transporter</fullName>
    </recommendedName>
</protein>
<dbReference type="InterPro" id="IPR021522">
    <property type="entry name" value="MctB"/>
</dbReference>
<feature type="transmembrane region" description="Helical" evidence="2">
    <location>
        <begin position="20"/>
        <end position="43"/>
    </location>
</feature>
<reference evidence="3 4" key="1">
    <citation type="submission" date="2017-09" db="EMBL/GenBank/DDBJ databases">
        <title>Bacterial strain isolated from the female urinary microbiota.</title>
        <authorList>
            <person name="Thomas-White K."/>
            <person name="Kumar N."/>
            <person name="Forster S."/>
            <person name="Putonti C."/>
            <person name="Lawley T."/>
            <person name="Wolfe A.J."/>
        </authorList>
    </citation>
    <scope>NUCLEOTIDE SEQUENCE [LARGE SCALE GENOMIC DNA]</scope>
    <source>
        <strain evidence="3 4">UMB1301</strain>
    </source>
</reference>
<proteinExistence type="predicted"/>
<evidence type="ECO:0008006" key="5">
    <source>
        <dbReference type="Google" id="ProtNLM"/>
    </source>
</evidence>
<evidence type="ECO:0000256" key="1">
    <source>
        <dbReference type="SAM" id="Coils"/>
    </source>
</evidence>
<evidence type="ECO:0000313" key="3">
    <source>
        <dbReference type="EMBL" id="PMD06655.1"/>
    </source>
</evidence>
<dbReference type="Proteomes" id="UP000235598">
    <property type="component" value="Unassembled WGS sequence"/>
</dbReference>
<gene>
    <name evidence="3" type="ORF">CJ199_04695</name>
</gene>
<dbReference type="EMBL" id="PNHK01000001">
    <property type="protein sequence ID" value="PMD06655.1"/>
    <property type="molecule type" value="Genomic_DNA"/>
</dbReference>
<dbReference type="Pfam" id="PF11382">
    <property type="entry name" value="MctB"/>
    <property type="match status" value="1"/>
</dbReference>
<keyword evidence="2" id="KW-1133">Transmembrane helix</keyword>
<accession>A0A2N6VR94</accession>
<feature type="coiled-coil region" evidence="1">
    <location>
        <begin position="48"/>
        <end position="75"/>
    </location>
</feature>
<comment type="caution">
    <text evidence="3">The sequence shown here is derived from an EMBL/GenBank/DDBJ whole genome shotgun (WGS) entry which is preliminary data.</text>
</comment>
<dbReference type="GO" id="GO:0055070">
    <property type="term" value="P:copper ion homeostasis"/>
    <property type="evidence" value="ECO:0007669"/>
    <property type="project" value="InterPro"/>
</dbReference>
<dbReference type="AlphaFoldDB" id="A0A2N6VR94"/>
<dbReference type="GO" id="GO:0016020">
    <property type="term" value="C:membrane"/>
    <property type="evidence" value="ECO:0007669"/>
    <property type="project" value="InterPro"/>
</dbReference>
<name>A0A2N6VR94_9MICO</name>
<evidence type="ECO:0000313" key="4">
    <source>
        <dbReference type="Proteomes" id="UP000235598"/>
    </source>
</evidence>
<keyword evidence="2" id="KW-0812">Transmembrane</keyword>
<dbReference type="OrthoDB" id="4350157at2"/>